<feature type="DNA-binding region" description="H-T-H motif" evidence="3">
    <location>
        <begin position="31"/>
        <end position="50"/>
    </location>
</feature>
<dbReference type="EMBL" id="JBHRZI010000005">
    <property type="protein sequence ID" value="MFC3890643.1"/>
    <property type="molecule type" value="Genomic_DNA"/>
</dbReference>
<keyword evidence="2 3" id="KW-0238">DNA-binding</keyword>
<dbReference type="Pfam" id="PF00440">
    <property type="entry name" value="TetR_N"/>
    <property type="match status" value="1"/>
</dbReference>
<dbReference type="PROSITE" id="PS01081">
    <property type="entry name" value="HTH_TETR_1"/>
    <property type="match status" value="1"/>
</dbReference>
<dbReference type="InterPro" id="IPR050109">
    <property type="entry name" value="HTH-type_TetR-like_transc_reg"/>
</dbReference>
<dbReference type="PANTHER" id="PTHR30055">
    <property type="entry name" value="HTH-TYPE TRANSCRIPTIONAL REGULATOR RUTR"/>
    <property type="match status" value="1"/>
</dbReference>
<reference evidence="6" key="1">
    <citation type="journal article" date="2019" name="Int. J. Syst. Evol. Microbiol.">
        <title>The Global Catalogue of Microorganisms (GCM) 10K type strain sequencing project: providing services to taxonomists for standard genome sequencing and annotation.</title>
        <authorList>
            <consortium name="The Broad Institute Genomics Platform"/>
            <consortium name="The Broad Institute Genome Sequencing Center for Infectious Disease"/>
            <person name="Wu L."/>
            <person name="Ma J."/>
        </authorList>
    </citation>
    <scope>NUCLEOTIDE SEQUENCE [LARGE SCALE GENOMIC DNA]</scope>
    <source>
        <strain evidence="6">CGMCC 4.7405</strain>
    </source>
</reference>
<keyword evidence="1" id="KW-0175">Coiled coil</keyword>
<keyword evidence="6" id="KW-1185">Reference proteome</keyword>
<dbReference type="Gene3D" id="1.10.357.10">
    <property type="entry name" value="Tetracycline Repressor, domain 2"/>
    <property type="match status" value="1"/>
</dbReference>
<sequence length="196" mass="21294">MTAARNTTDKRSQLLDAAEQIIVTKGLSSLTVDDVTGAAGVAKGTFYLYFQSKAHVVAALQERVVERLIAQQQLLLSRLPEDDWLGRLEAWIVEMINGYMHNAHLHDALFAHAPGDADVQTGVSAANRHLLMLSTLLSDGADAGVFSIDQPKINAVLLYGAIHGVLDYVVHHDKSISQDLVIEEACEFGRKVVGAH</sequence>
<dbReference type="InterPro" id="IPR036271">
    <property type="entry name" value="Tet_transcr_reg_TetR-rel_C_sf"/>
</dbReference>
<dbReference type="InterPro" id="IPR001647">
    <property type="entry name" value="HTH_TetR"/>
</dbReference>
<organism evidence="5 6">
    <name type="scientific">Lentzea rhizosphaerae</name>
    <dbReference type="NCBI Taxonomy" id="2041025"/>
    <lineage>
        <taxon>Bacteria</taxon>
        <taxon>Bacillati</taxon>
        <taxon>Actinomycetota</taxon>
        <taxon>Actinomycetes</taxon>
        <taxon>Pseudonocardiales</taxon>
        <taxon>Pseudonocardiaceae</taxon>
        <taxon>Lentzea</taxon>
    </lineage>
</organism>
<evidence type="ECO:0000256" key="3">
    <source>
        <dbReference type="PROSITE-ProRule" id="PRU00335"/>
    </source>
</evidence>
<evidence type="ECO:0000259" key="4">
    <source>
        <dbReference type="PROSITE" id="PS50977"/>
    </source>
</evidence>
<dbReference type="SUPFAM" id="SSF48498">
    <property type="entry name" value="Tetracyclin repressor-like, C-terminal domain"/>
    <property type="match status" value="1"/>
</dbReference>
<dbReference type="Proteomes" id="UP001595690">
    <property type="component" value="Unassembled WGS sequence"/>
</dbReference>
<dbReference type="PRINTS" id="PR00455">
    <property type="entry name" value="HTHTETR"/>
</dbReference>
<comment type="caution">
    <text evidence="5">The sequence shown here is derived from an EMBL/GenBank/DDBJ whole genome shotgun (WGS) entry which is preliminary data.</text>
</comment>
<accession>A0ABV8BJW0</accession>
<dbReference type="SUPFAM" id="SSF46689">
    <property type="entry name" value="Homeodomain-like"/>
    <property type="match status" value="1"/>
</dbReference>
<protein>
    <submittedName>
        <fullName evidence="5">TetR/AcrR family transcriptional regulator</fullName>
    </submittedName>
</protein>
<name>A0ABV8BJW0_9PSEU</name>
<evidence type="ECO:0000313" key="6">
    <source>
        <dbReference type="Proteomes" id="UP001595690"/>
    </source>
</evidence>
<gene>
    <name evidence="5" type="ORF">ACFOWZ_04100</name>
</gene>
<evidence type="ECO:0000313" key="5">
    <source>
        <dbReference type="EMBL" id="MFC3890643.1"/>
    </source>
</evidence>
<dbReference type="PROSITE" id="PS50977">
    <property type="entry name" value="HTH_TETR_2"/>
    <property type="match status" value="1"/>
</dbReference>
<evidence type="ECO:0000256" key="2">
    <source>
        <dbReference type="ARBA" id="ARBA00023125"/>
    </source>
</evidence>
<dbReference type="InterPro" id="IPR023772">
    <property type="entry name" value="DNA-bd_HTH_TetR-type_CS"/>
</dbReference>
<proteinExistence type="predicted"/>
<dbReference type="InterPro" id="IPR009057">
    <property type="entry name" value="Homeodomain-like_sf"/>
</dbReference>
<evidence type="ECO:0000256" key="1">
    <source>
        <dbReference type="ARBA" id="ARBA00023054"/>
    </source>
</evidence>
<feature type="domain" description="HTH tetR-type" evidence="4">
    <location>
        <begin position="8"/>
        <end position="68"/>
    </location>
</feature>
<dbReference type="PANTHER" id="PTHR30055:SF183">
    <property type="entry name" value="NUCLEOID OCCLUSION FACTOR SLMA"/>
    <property type="match status" value="1"/>
</dbReference>